<name>A0A931LUX0_FIMGI</name>
<sequence length="101" mass="11356">MKSGSRQKDHLDELIEESCKDPEFANAWKQSEARLALARLRKLRNLTQQQVADRMGVARPRVAEIERNPLRVSLGRMLRYAEAVGVSLAAVEAELGLKRAS</sequence>
<evidence type="ECO:0000259" key="1">
    <source>
        <dbReference type="PROSITE" id="PS50943"/>
    </source>
</evidence>
<gene>
    <name evidence="2" type="ORF">HYR64_05980</name>
</gene>
<dbReference type="GO" id="GO:0003677">
    <property type="term" value="F:DNA binding"/>
    <property type="evidence" value="ECO:0007669"/>
    <property type="project" value="InterPro"/>
</dbReference>
<dbReference type="CDD" id="cd00093">
    <property type="entry name" value="HTH_XRE"/>
    <property type="match status" value="1"/>
</dbReference>
<comment type="caution">
    <text evidence="2">The sequence shown here is derived from an EMBL/GenBank/DDBJ whole genome shotgun (WGS) entry which is preliminary data.</text>
</comment>
<evidence type="ECO:0000313" key="3">
    <source>
        <dbReference type="Proteomes" id="UP000727962"/>
    </source>
</evidence>
<dbReference type="InterPro" id="IPR010982">
    <property type="entry name" value="Lambda_DNA-bd_dom_sf"/>
</dbReference>
<feature type="domain" description="HTH cro/C1-type" evidence="1">
    <location>
        <begin position="37"/>
        <end position="91"/>
    </location>
</feature>
<protein>
    <submittedName>
        <fullName evidence="2">Helix-turn-helix transcriptional regulator</fullName>
    </submittedName>
</protein>
<proteinExistence type="predicted"/>
<dbReference type="Proteomes" id="UP000727962">
    <property type="component" value="Unassembled WGS sequence"/>
</dbReference>
<dbReference type="SUPFAM" id="SSF47413">
    <property type="entry name" value="lambda repressor-like DNA-binding domains"/>
    <property type="match status" value="1"/>
</dbReference>
<dbReference type="InterPro" id="IPR001387">
    <property type="entry name" value="Cro/C1-type_HTH"/>
</dbReference>
<organism evidence="2 3">
    <name type="scientific">Fimbriimonas ginsengisoli</name>
    <dbReference type="NCBI Taxonomy" id="1005039"/>
    <lineage>
        <taxon>Bacteria</taxon>
        <taxon>Bacillati</taxon>
        <taxon>Armatimonadota</taxon>
        <taxon>Fimbriimonadia</taxon>
        <taxon>Fimbriimonadales</taxon>
        <taxon>Fimbriimonadaceae</taxon>
        <taxon>Fimbriimonas</taxon>
    </lineage>
</organism>
<dbReference type="AlphaFoldDB" id="A0A931LUX0"/>
<dbReference type="PROSITE" id="PS50943">
    <property type="entry name" value="HTH_CROC1"/>
    <property type="match status" value="1"/>
</dbReference>
<dbReference type="Pfam" id="PF01381">
    <property type="entry name" value="HTH_3"/>
    <property type="match status" value="1"/>
</dbReference>
<evidence type="ECO:0000313" key="2">
    <source>
        <dbReference type="EMBL" id="MBI1756639.1"/>
    </source>
</evidence>
<dbReference type="SMART" id="SM00530">
    <property type="entry name" value="HTH_XRE"/>
    <property type="match status" value="1"/>
</dbReference>
<accession>A0A931LUX0</accession>
<dbReference type="EMBL" id="JACOSL010000037">
    <property type="protein sequence ID" value="MBI1756639.1"/>
    <property type="molecule type" value="Genomic_DNA"/>
</dbReference>
<dbReference type="Gene3D" id="1.10.260.40">
    <property type="entry name" value="lambda repressor-like DNA-binding domains"/>
    <property type="match status" value="1"/>
</dbReference>
<reference evidence="2" key="1">
    <citation type="submission" date="2020-07" db="EMBL/GenBank/DDBJ databases">
        <title>Huge and variable diversity of episymbiotic CPR bacteria and DPANN archaea in groundwater ecosystems.</title>
        <authorList>
            <person name="He C.Y."/>
            <person name="Keren R."/>
            <person name="Whittaker M."/>
            <person name="Farag I.F."/>
            <person name="Doudna J."/>
            <person name="Cate J.H.D."/>
            <person name="Banfield J.F."/>
        </authorList>
    </citation>
    <scope>NUCLEOTIDE SEQUENCE</scope>
    <source>
        <strain evidence="2">NC_groundwater_17_Pr7_B-0.1um_64_12</strain>
    </source>
</reference>